<dbReference type="SUPFAM" id="SSF52540">
    <property type="entry name" value="P-loop containing nucleoside triphosphate hydrolases"/>
    <property type="match status" value="1"/>
</dbReference>
<dbReference type="Gene3D" id="3.90.320.10">
    <property type="match status" value="1"/>
</dbReference>
<evidence type="ECO:0000259" key="1">
    <source>
        <dbReference type="Pfam" id="PF12705"/>
    </source>
</evidence>
<evidence type="ECO:0000313" key="2">
    <source>
        <dbReference type="EMBL" id="VAW46531.1"/>
    </source>
</evidence>
<protein>
    <submittedName>
        <fullName evidence="2">RecB family exonuclease</fullName>
    </submittedName>
</protein>
<keyword evidence="2" id="KW-0269">Exonuclease</keyword>
<organism evidence="2">
    <name type="scientific">hydrothermal vent metagenome</name>
    <dbReference type="NCBI Taxonomy" id="652676"/>
    <lineage>
        <taxon>unclassified sequences</taxon>
        <taxon>metagenomes</taxon>
        <taxon>ecological metagenomes</taxon>
    </lineage>
</organism>
<gene>
    <name evidence="2" type="ORF">MNBD_GAMMA04-1499</name>
</gene>
<dbReference type="InterPro" id="IPR011604">
    <property type="entry name" value="PDDEXK-like_dom_sf"/>
</dbReference>
<reference evidence="2" key="1">
    <citation type="submission" date="2018-06" db="EMBL/GenBank/DDBJ databases">
        <authorList>
            <person name="Zhirakovskaya E."/>
        </authorList>
    </citation>
    <scope>NUCLEOTIDE SEQUENCE</scope>
</reference>
<dbReference type="EMBL" id="UOFB01000147">
    <property type="protein sequence ID" value="VAW46531.1"/>
    <property type="molecule type" value="Genomic_DNA"/>
</dbReference>
<dbReference type="InterPro" id="IPR019925">
    <property type="entry name" value="DNA_repair_protein_predicted"/>
</dbReference>
<dbReference type="InterPro" id="IPR027417">
    <property type="entry name" value="P-loop_NTPase"/>
</dbReference>
<feature type="domain" description="PD-(D/E)XK endonuclease-like" evidence="1">
    <location>
        <begin position="637"/>
        <end position="889"/>
    </location>
</feature>
<dbReference type="NCBIfam" id="TIGR03623">
    <property type="entry name" value="probable DNA repair protein"/>
    <property type="match status" value="1"/>
</dbReference>
<proteinExistence type="predicted"/>
<dbReference type="GO" id="GO:0004527">
    <property type="term" value="F:exonuclease activity"/>
    <property type="evidence" value="ECO:0007669"/>
    <property type="project" value="UniProtKB-KW"/>
</dbReference>
<name>A0A3B0VU67_9ZZZZ</name>
<dbReference type="InterPro" id="IPR038726">
    <property type="entry name" value="PDDEXK_AddAB-type"/>
</dbReference>
<keyword evidence="2" id="KW-0378">Hydrolase</keyword>
<keyword evidence="2" id="KW-0540">Nuclease</keyword>
<accession>A0A3B0VU67</accession>
<dbReference type="AlphaFoldDB" id="A0A3B0VU67"/>
<sequence length="918" mass="104462">MNTIHITANSRLTATLKQQAIQEQTQQGQKESVIETPVVMTLSQWWQQWQEGCLLRGELAEEDSHQKVLNRFESQWVWEQALQHQLNQREQALNQTNTKENALPSIALLNVVSTAKLLQQAWALSQEWFDASWWRESDDSDEIALFKQCQSHYLAMLKQNHWLDEVLEQQRLLNWLQQGKGHLPQAFCLHGFDELTPFIQQWQVAVVERGVECQRMAMPPTVENIPPLQYTALDAQDEAQQVALWCVEQWQRLAQIKPMHEIKIGVVSPNIEDYKITLSHHLDEQLRLHGLQALNTQRTSVPFYNFSLGEPLLACPLVQNALLSLQLLLMPKKPCAYSDWSQWLTSVYTVGDLVQRQQADAAFRALQWANLCWPTLLENKAAKRLPERLISLLTHYATTPQNPARGGVNLSEFIELIWHTLAQSGWATERTLNSDEYQQKEAFESAISQFSTLTEIAKKQSLSAWLARFKQFLGEQLHQSQSKGLQPIQIMGTLEAGGQIFDALWILGLSDTVWPSSANPNPFLPMALQRERRSLRCDAQRELAYAQKVTDRLMQCAPQIVCSYAKQQGDAEQLPSPLMAALALDAYSPQPYSSLALTHLNVQSNHDCLEWQVDAQAPDMAKGSLAPGGTGFLQAQSRCPLMAFMDYRLGAKYGLQSVEEGLQSTNQGTLVHEVLELFWQETKTQVAMLALSDEALQKRLMTYIIQCFSALPSALEASYLPLEQQRIFDLCWDWLTLEKKRVSFSVIETEQQHQIELAGIQFKLVIDRVDKVDGKRMIIDYKTGKATINDLLKTPTKAPQLAAYLHAVTQEVSGIGYGILHSDDGVKINAIVEEDDVLYKDRSIQVFAKKAEKEGGEFFEVAWSDFLDHLKQQVLELAEQIQQGQAPMAFEKETDIQYAHCKLALRLPEVKQQLRHNT</sequence>
<dbReference type="Pfam" id="PF12705">
    <property type="entry name" value="PDDEXK_1"/>
    <property type="match status" value="1"/>
</dbReference>
<dbReference type="Gene3D" id="3.40.50.300">
    <property type="entry name" value="P-loop containing nucleotide triphosphate hydrolases"/>
    <property type="match status" value="1"/>
</dbReference>